<organism evidence="2 3">
    <name type="scientific">Flaviaesturariibacter aridisoli</name>
    <dbReference type="NCBI Taxonomy" id="2545761"/>
    <lineage>
        <taxon>Bacteria</taxon>
        <taxon>Pseudomonadati</taxon>
        <taxon>Bacteroidota</taxon>
        <taxon>Chitinophagia</taxon>
        <taxon>Chitinophagales</taxon>
        <taxon>Chitinophagaceae</taxon>
        <taxon>Flaviaestuariibacter</taxon>
    </lineage>
</organism>
<feature type="chain" id="PRO_5020973182" evidence="1">
    <location>
        <begin position="17"/>
        <end position="158"/>
    </location>
</feature>
<dbReference type="EMBL" id="SKFH01000011">
    <property type="protein sequence ID" value="TCZ72224.1"/>
    <property type="molecule type" value="Genomic_DNA"/>
</dbReference>
<comment type="caution">
    <text evidence="2">The sequence shown here is derived from an EMBL/GenBank/DDBJ whole genome shotgun (WGS) entry which is preliminary data.</text>
</comment>
<evidence type="ECO:0000256" key="1">
    <source>
        <dbReference type="SAM" id="SignalP"/>
    </source>
</evidence>
<reference evidence="2 3" key="1">
    <citation type="submission" date="2019-03" db="EMBL/GenBank/DDBJ databases">
        <authorList>
            <person name="Kim M.K.M."/>
        </authorList>
    </citation>
    <scope>NUCLEOTIDE SEQUENCE [LARGE SCALE GENOMIC DNA]</scope>
    <source>
        <strain evidence="2 3">17J68-15</strain>
    </source>
</reference>
<name>A0A4R4DZR9_9BACT</name>
<evidence type="ECO:0000313" key="2">
    <source>
        <dbReference type="EMBL" id="TCZ72224.1"/>
    </source>
</evidence>
<proteinExistence type="predicted"/>
<keyword evidence="3" id="KW-1185">Reference proteome</keyword>
<dbReference type="NCBIfam" id="TIGR03511">
    <property type="entry name" value="GldH_lipo"/>
    <property type="match status" value="1"/>
</dbReference>
<dbReference type="InterPro" id="IPR020018">
    <property type="entry name" value="Motility-assoc_lipoprot_GldH"/>
</dbReference>
<keyword evidence="1" id="KW-0732">Signal</keyword>
<feature type="signal peptide" evidence="1">
    <location>
        <begin position="1"/>
        <end position="16"/>
    </location>
</feature>
<dbReference type="RefSeq" id="WP_131851838.1">
    <property type="nucleotide sequence ID" value="NZ_SKFH01000011.1"/>
</dbReference>
<dbReference type="PROSITE" id="PS51257">
    <property type="entry name" value="PROKAR_LIPOPROTEIN"/>
    <property type="match status" value="1"/>
</dbReference>
<accession>A0A4R4DZR9</accession>
<gene>
    <name evidence="2" type="primary">gldH</name>
    <name evidence="2" type="ORF">E0486_09030</name>
</gene>
<evidence type="ECO:0000313" key="3">
    <source>
        <dbReference type="Proteomes" id="UP000295164"/>
    </source>
</evidence>
<dbReference type="Proteomes" id="UP000295164">
    <property type="component" value="Unassembled WGS sequence"/>
</dbReference>
<dbReference type="OrthoDB" id="982482at2"/>
<protein>
    <submittedName>
        <fullName evidence="2">Gliding motility lipoprotein GldH</fullName>
    </submittedName>
</protein>
<keyword evidence="2" id="KW-0449">Lipoprotein</keyword>
<dbReference type="AlphaFoldDB" id="A0A4R4DZR9"/>
<sequence>MTKFFTIVFLSLMALAGCDSIDLYEQTVSIKGQAWKSSTKPSFRFAIKDTTASYNIYVLLRHSARYHYNNIWVGLATLAPDGQATRVQYELPLANPEKGWLGSGMDDIYEHRIALTPLDQDFRFHKAGTYTFSIEQLMREDPLEQVLNVGLRIEKKQR</sequence>
<dbReference type="Pfam" id="PF14109">
    <property type="entry name" value="GldH_lipo"/>
    <property type="match status" value="1"/>
</dbReference>